<accession>A0A1G2PIX4</accession>
<proteinExistence type="predicted"/>
<evidence type="ECO:0000313" key="1">
    <source>
        <dbReference type="EMBL" id="OHA47729.1"/>
    </source>
</evidence>
<evidence type="ECO:0000313" key="2">
    <source>
        <dbReference type="Proteomes" id="UP000177629"/>
    </source>
</evidence>
<sequence>MCDPVKAGENALCLKDWGIVQRPANAPKDALIVRYKDERDLLVWLPDGLFHIACGSFVRWGVLNEDDKMVVWCASYDCRRVFPDGTVSPKLPVPFLSQS</sequence>
<dbReference type="STRING" id="1802362.A2806_01360"/>
<protein>
    <submittedName>
        <fullName evidence="1">Uncharacterized protein</fullName>
    </submittedName>
</protein>
<name>A0A1G2PIX4_9BACT</name>
<dbReference type="Proteomes" id="UP000177629">
    <property type="component" value="Unassembled WGS sequence"/>
</dbReference>
<dbReference type="EMBL" id="MHSS01000014">
    <property type="protein sequence ID" value="OHA47729.1"/>
    <property type="molecule type" value="Genomic_DNA"/>
</dbReference>
<comment type="caution">
    <text evidence="1">The sequence shown here is derived from an EMBL/GenBank/DDBJ whole genome shotgun (WGS) entry which is preliminary data.</text>
</comment>
<gene>
    <name evidence="1" type="ORF">A2806_01360</name>
</gene>
<organism evidence="1 2">
    <name type="scientific">Candidatus Terrybacteria bacterium RIFCSPHIGHO2_01_FULL_48_17</name>
    <dbReference type="NCBI Taxonomy" id="1802362"/>
    <lineage>
        <taxon>Bacteria</taxon>
        <taxon>Candidatus Terryibacteriota</taxon>
    </lineage>
</organism>
<dbReference type="AlphaFoldDB" id="A0A1G2PIX4"/>
<reference evidence="1 2" key="1">
    <citation type="journal article" date="2016" name="Nat. Commun.">
        <title>Thousands of microbial genomes shed light on interconnected biogeochemical processes in an aquifer system.</title>
        <authorList>
            <person name="Anantharaman K."/>
            <person name="Brown C.T."/>
            <person name="Hug L.A."/>
            <person name="Sharon I."/>
            <person name="Castelle C.J."/>
            <person name="Probst A.J."/>
            <person name="Thomas B.C."/>
            <person name="Singh A."/>
            <person name="Wilkins M.J."/>
            <person name="Karaoz U."/>
            <person name="Brodie E.L."/>
            <person name="Williams K.H."/>
            <person name="Hubbard S.S."/>
            <person name="Banfield J.F."/>
        </authorList>
    </citation>
    <scope>NUCLEOTIDE SEQUENCE [LARGE SCALE GENOMIC DNA]</scope>
</reference>